<evidence type="ECO:0000256" key="5">
    <source>
        <dbReference type="ARBA" id="ARBA00022777"/>
    </source>
</evidence>
<keyword evidence="3" id="KW-0808">Transferase</keyword>
<evidence type="ECO:0000313" key="11">
    <source>
        <dbReference type="Proteomes" id="UP000009235"/>
    </source>
</evidence>
<dbReference type="SUPFAM" id="SSF56112">
    <property type="entry name" value="Protein kinase-like (PK-like)"/>
    <property type="match status" value="1"/>
</dbReference>
<sequence>MTNLEQARRAAGSGYLVAGRYRLRSRIGSAGSAAPWLAKDQLLDRDVAVKPAIVTPGLPRPALTEARARALREGSAAARLSHDNIVTLYDVALDGDDPWMVMEYVPSIGLTHALQLSSRLTPMLVAQIGAQVANALHAAHGTGLLHRDVHPGNVLITNGRNPGRVKLAGFGLAQPADVQFAHLNVIGTPGYLAPEIARGADATPATDVFSLGATLYAAVEGVSPFGPSNDPISQLNQTISGSARGMARRDEFSAVVASMIDANPANRPGIGEARNALAAIAAGDDGTIAFILSAPLQIPPGETPPWQKRSASQFTHERPARNTQRSAVSAKLPSAAKSQSAPQSAPLWSGGNTAPSQPPAPRFKPRPIVVDSEPEPVTYGEYAEGELADLMSTNRLSLIVALLLLGLGAGAAIIVGIVVSQI</sequence>
<keyword evidence="8" id="KW-0812">Transmembrane</keyword>
<dbReference type="PANTHER" id="PTHR43289:SF6">
    <property type="entry name" value="SERINE_THREONINE-PROTEIN KINASE NEKL-3"/>
    <property type="match status" value="1"/>
</dbReference>
<dbReference type="GO" id="GO:0004674">
    <property type="term" value="F:protein serine/threonine kinase activity"/>
    <property type="evidence" value="ECO:0007669"/>
    <property type="project" value="UniProtKB-KW"/>
</dbReference>
<evidence type="ECO:0000256" key="6">
    <source>
        <dbReference type="ARBA" id="ARBA00022840"/>
    </source>
</evidence>
<keyword evidence="2 10" id="KW-0723">Serine/threonine-protein kinase</keyword>
<dbReference type="Gene3D" id="3.30.200.20">
    <property type="entry name" value="Phosphorylase Kinase, domain 1"/>
    <property type="match status" value="1"/>
</dbReference>
<feature type="compositionally biased region" description="Low complexity" evidence="7">
    <location>
        <begin position="329"/>
        <end position="347"/>
    </location>
</feature>
<evidence type="ECO:0000259" key="9">
    <source>
        <dbReference type="PROSITE" id="PS50011"/>
    </source>
</evidence>
<evidence type="ECO:0000256" key="1">
    <source>
        <dbReference type="ARBA" id="ARBA00012513"/>
    </source>
</evidence>
<name>F6EIG1_HOYSD</name>
<dbReference type="AlphaFoldDB" id="F6EIG1"/>
<dbReference type="EC" id="2.7.11.1" evidence="1"/>
<dbReference type="HOGENOM" id="CLU_000288_63_44_11"/>
<evidence type="ECO:0000256" key="2">
    <source>
        <dbReference type="ARBA" id="ARBA00022527"/>
    </source>
</evidence>
<keyword evidence="11" id="KW-1185">Reference proteome</keyword>
<dbReference type="PANTHER" id="PTHR43289">
    <property type="entry name" value="MITOGEN-ACTIVATED PROTEIN KINASE KINASE KINASE 20-RELATED"/>
    <property type="match status" value="1"/>
</dbReference>
<feature type="region of interest" description="Disordered" evidence="7">
    <location>
        <begin position="299"/>
        <end position="368"/>
    </location>
</feature>
<dbReference type="Gene3D" id="1.10.510.10">
    <property type="entry name" value="Transferase(Phosphotransferase) domain 1"/>
    <property type="match status" value="1"/>
</dbReference>
<reference evidence="10 11" key="1">
    <citation type="journal article" date="2011" name="J. Bacteriol.">
        <title>Complete genome sequence of Amycolicicoccus subflavus DQS3-9A1T, an actinomycete isolated from crude oil-polluted soil.</title>
        <authorList>
            <person name="Cai M."/>
            <person name="Chen W.M."/>
            <person name="Nie Y."/>
            <person name="Chi C.Q."/>
            <person name="Wang Y.N."/>
            <person name="Tang Y.Q."/>
            <person name="Li G.Y."/>
            <person name="Wu X.L."/>
        </authorList>
    </citation>
    <scope>NUCLEOTIDE SEQUENCE [LARGE SCALE GENOMIC DNA]</scope>
    <source>
        <strain evidence="11">DSM 45089 / DQS3-9A1</strain>
    </source>
</reference>
<dbReference type="InterPro" id="IPR000719">
    <property type="entry name" value="Prot_kinase_dom"/>
</dbReference>
<dbReference type="GO" id="GO:0005524">
    <property type="term" value="F:ATP binding"/>
    <property type="evidence" value="ECO:0007669"/>
    <property type="project" value="UniProtKB-KW"/>
</dbReference>
<dbReference type="RefSeq" id="WP_013808802.1">
    <property type="nucleotide sequence ID" value="NC_015564.1"/>
</dbReference>
<keyword evidence="8" id="KW-1133">Transmembrane helix</keyword>
<proteinExistence type="predicted"/>
<evidence type="ECO:0000313" key="10">
    <source>
        <dbReference type="EMBL" id="AEF42453.1"/>
    </source>
</evidence>
<evidence type="ECO:0000256" key="3">
    <source>
        <dbReference type="ARBA" id="ARBA00022679"/>
    </source>
</evidence>
<keyword evidence="4" id="KW-0547">Nucleotide-binding</keyword>
<dbReference type="Proteomes" id="UP000009235">
    <property type="component" value="Chromosome"/>
</dbReference>
<evidence type="ECO:0000256" key="4">
    <source>
        <dbReference type="ARBA" id="ARBA00022741"/>
    </source>
</evidence>
<keyword evidence="8" id="KW-0472">Membrane</keyword>
<dbReference type="eggNOG" id="COG0515">
    <property type="taxonomic scope" value="Bacteria"/>
</dbReference>
<gene>
    <name evidence="10" type="ordered locus">AS9A_4019</name>
</gene>
<evidence type="ECO:0000256" key="7">
    <source>
        <dbReference type="SAM" id="MobiDB-lite"/>
    </source>
</evidence>
<organism evidence="10 11">
    <name type="scientific">Hoyosella subflava (strain DSM 45089 / JCM 17490 / NBRC 109087 / DQS3-9A1)</name>
    <name type="common">Amycolicicoccus subflavus</name>
    <dbReference type="NCBI Taxonomy" id="443218"/>
    <lineage>
        <taxon>Bacteria</taxon>
        <taxon>Bacillati</taxon>
        <taxon>Actinomycetota</taxon>
        <taxon>Actinomycetes</taxon>
        <taxon>Mycobacteriales</taxon>
        <taxon>Hoyosellaceae</taxon>
        <taxon>Hoyosella</taxon>
    </lineage>
</organism>
<feature type="transmembrane region" description="Helical" evidence="8">
    <location>
        <begin position="396"/>
        <end position="419"/>
    </location>
</feature>
<dbReference type="STRING" id="443218.AS9A_4019"/>
<dbReference type="KEGG" id="asd:AS9A_4019"/>
<dbReference type="OrthoDB" id="9762169at2"/>
<dbReference type="EMBL" id="CP002786">
    <property type="protein sequence ID" value="AEF42453.1"/>
    <property type="molecule type" value="Genomic_DNA"/>
</dbReference>
<feature type="domain" description="Protein kinase" evidence="9">
    <location>
        <begin position="21"/>
        <end position="280"/>
    </location>
</feature>
<protein>
    <recommendedName>
        <fullName evidence="1">non-specific serine/threonine protein kinase</fullName>
        <ecNumber evidence="1">2.7.11.1</ecNumber>
    </recommendedName>
</protein>
<keyword evidence="6" id="KW-0067">ATP-binding</keyword>
<dbReference type="CDD" id="cd14014">
    <property type="entry name" value="STKc_PknB_like"/>
    <property type="match status" value="1"/>
</dbReference>
<accession>F6EIG1</accession>
<keyword evidence="5 10" id="KW-0418">Kinase</keyword>
<evidence type="ECO:0000256" key="8">
    <source>
        <dbReference type="SAM" id="Phobius"/>
    </source>
</evidence>
<dbReference type="PROSITE" id="PS50011">
    <property type="entry name" value="PROTEIN_KINASE_DOM"/>
    <property type="match status" value="1"/>
</dbReference>
<dbReference type="InterPro" id="IPR011009">
    <property type="entry name" value="Kinase-like_dom_sf"/>
</dbReference>
<dbReference type="Pfam" id="PF00069">
    <property type="entry name" value="Pkinase"/>
    <property type="match status" value="1"/>
</dbReference>